<feature type="transmembrane region" description="Helical" evidence="8">
    <location>
        <begin position="333"/>
        <end position="353"/>
    </location>
</feature>
<dbReference type="NCBIfam" id="TIGR00912">
    <property type="entry name" value="2A0309"/>
    <property type="match status" value="1"/>
</dbReference>
<accession>A0A1M7QAP0</accession>
<feature type="transmembrane region" description="Helical" evidence="8">
    <location>
        <begin position="269"/>
        <end position="295"/>
    </location>
</feature>
<evidence type="ECO:0000256" key="3">
    <source>
        <dbReference type="ARBA" id="ARBA00022448"/>
    </source>
</evidence>
<keyword evidence="3" id="KW-0813">Transport</keyword>
<feature type="transmembrane region" description="Helical" evidence="8">
    <location>
        <begin position="302"/>
        <end position="321"/>
    </location>
</feature>
<evidence type="ECO:0000256" key="4">
    <source>
        <dbReference type="ARBA" id="ARBA00022544"/>
    </source>
</evidence>
<dbReference type="InterPro" id="IPR004761">
    <property type="entry name" value="Spore_GerAB"/>
</dbReference>
<dbReference type="STRING" id="1027249.SAMN05216179_2998"/>
<keyword evidence="5 8" id="KW-0812">Transmembrane</keyword>
<comment type="subcellular location">
    <subcellularLocation>
        <location evidence="1">Membrane</location>
        <topology evidence="1">Multi-pass membrane protein</topology>
    </subcellularLocation>
</comment>
<dbReference type="AlphaFoldDB" id="A0A1M7QAP0"/>
<feature type="transmembrane region" description="Helical" evidence="8">
    <location>
        <begin position="141"/>
        <end position="163"/>
    </location>
</feature>
<gene>
    <name evidence="9" type="ORF">SAMN05216179_2998</name>
</gene>
<feature type="transmembrane region" description="Helical" evidence="8">
    <location>
        <begin position="67"/>
        <end position="89"/>
    </location>
</feature>
<feature type="transmembrane region" description="Helical" evidence="8">
    <location>
        <begin position="109"/>
        <end position="129"/>
    </location>
</feature>
<evidence type="ECO:0000256" key="6">
    <source>
        <dbReference type="ARBA" id="ARBA00022989"/>
    </source>
</evidence>
<feature type="transmembrane region" description="Helical" evidence="8">
    <location>
        <begin position="34"/>
        <end position="55"/>
    </location>
</feature>
<keyword evidence="7 8" id="KW-0472">Membrane</keyword>
<dbReference type="Proteomes" id="UP000184184">
    <property type="component" value="Unassembled WGS sequence"/>
</dbReference>
<keyword evidence="6 8" id="KW-1133">Transmembrane helix</keyword>
<reference evidence="9 10" key="1">
    <citation type="submission" date="2016-11" db="EMBL/GenBank/DDBJ databases">
        <authorList>
            <person name="Jaros S."/>
            <person name="Januszkiewicz K."/>
            <person name="Wedrychowicz H."/>
        </authorList>
    </citation>
    <scope>NUCLEOTIDE SEQUENCE [LARGE SCALE GENOMIC DNA]</scope>
    <source>
        <strain evidence="9 10">CGMCC 1.10681</strain>
    </source>
</reference>
<evidence type="ECO:0000256" key="2">
    <source>
        <dbReference type="ARBA" id="ARBA00007998"/>
    </source>
</evidence>
<dbReference type="PANTHER" id="PTHR34975">
    <property type="entry name" value="SPORE GERMINATION PROTEIN A2"/>
    <property type="match status" value="1"/>
</dbReference>
<dbReference type="GO" id="GO:0016020">
    <property type="term" value="C:membrane"/>
    <property type="evidence" value="ECO:0007669"/>
    <property type="project" value="UniProtKB-SubCell"/>
</dbReference>
<dbReference type="PANTHER" id="PTHR34975:SF2">
    <property type="entry name" value="SPORE GERMINATION PROTEIN A2"/>
    <property type="match status" value="1"/>
</dbReference>
<dbReference type="GO" id="GO:0009847">
    <property type="term" value="P:spore germination"/>
    <property type="evidence" value="ECO:0007669"/>
    <property type="project" value="InterPro"/>
</dbReference>
<name>A0A1M7QAP0_9BACI</name>
<proteinExistence type="inferred from homology"/>
<keyword evidence="4" id="KW-0309">Germination</keyword>
<evidence type="ECO:0000256" key="7">
    <source>
        <dbReference type="ARBA" id="ARBA00023136"/>
    </source>
</evidence>
<evidence type="ECO:0000256" key="5">
    <source>
        <dbReference type="ARBA" id="ARBA00022692"/>
    </source>
</evidence>
<feature type="transmembrane region" description="Helical" evidence="8">
    <location>
        <begin position="7"/>
        <end position="28"/>
    </location>
</feature>
<dbReference type="Pfam" id="PF03845">
    <property type="entry name" value="Spore_permease"/>
    <property type="match status" value="1"/>
</dbReference>
<evidence type="ECO:0000313" key="9">
    <source>
        <dbReference type="EMBL" id="SHN27768.1"/>
    </source>
</evidence>
<keyword evidence="10" id="KW-1185">Reference proteome</keyword>
<evidence type="ECO:0000256" key="8">
    <source>
        <dbReference type="SAM" id="Phobius"/>
    </source>
</evidence>
<dbReference type="RefSeq" id="WP_073202652.1">
    <property type="nucleotide sequence ID" value="NZ_FRCZ01000006.1"/>
</dbReference>
<organism evidence="9 10">
    <name type="scientific">Gracilibacillus kekensis</name>
    <dbReference type="NCBI Taxonomy" id="1027249"/>
    <lineage>
        <taxon>Bacteria</taxon>
        <taxon>Bacillati</taxon>
        <taxon>Bacillota</taxon>
        <taxon>Bacilli</taxon>
        <taxon>Bacillales</taxon>
        <taxon>Bacillaceae</taxon>
        <taxon>Gracilibacillus</taxon>
    </lineage>
</organism>
<dbReference type="EMBL" id="FRCZ01000006">
    <property type="protein sequence ID" value="SHN27768.1"/>
    <property type="molecule type" value="Genomic_DNA"/>
</dbReference>
<protein>
    <submittedName>
        <fullName evidence="9">Spore germination protein KB</fullName>
    </submittedName>
</protein>
<feature type="transmembrane region" description="Helical" evidence="8">
    <location>
        <begin position="215"/>
        <end position="238"/>
    </location>
</feature>
<evidence type="ECO:0000313" key="10">
    <source>
        <dbReference type="Proteomes" id="UP000184184"/>
    </source>
</evidence>
<evidence type="ECO:0000256" key="1">
    <source>
        <dbReference type="ARBA" id="ARBA00004141"/>
    </source>
</evidence>
<dbReference type="OrthoDB" id="2840438at2"/>
<feature type="transmembrane region" description="Helical" evidence="8">
    <location>
        <begin position="183"/>
        <end position="203"/>
    </location>
</feature>
<comment type="similarity">
    <text evidence="2">Belongs to the amino acid-polyamine-organocation (APC) superfamily. Spore germination protein (SGP) (TC 2.A.3.9) family.</text>
</comment>
<sequence length="359" mass="41271">MNKISNIQLFSLILVFEIGSTTLFAIGIGAERDAWIVVLISYFLSLILLWAYTQIPRYYPNQNFSEILTDSLGVILAKPLLLLYGVYFINQTTHNFYEFGVLIRMTALPQTPLMVILYLFIFVMIYILHRGMEVIARSIEIFLPYFILFLVLIYFLTFLSGDFQLSNLQPILGNGFKPVLKELTSVIAFPFGEMVVFLIFWHYINKQHLIRRTTFIAVTISTLFLTTSLIVFISILGVDLVSNSEIPLLETLLSIHIAMIFTNLDSIGVFIMFIGGFYKTALHFFAFSLTITWLFNKSNPKWVITIFGLILPIISQLRFANLDDQRWKGMEGGVYNIFLYSLLPLLILLIIMVKKKAKN</sequence>